<dbReference type="PANTHER" id="PTHR45992:SF2">
    <property type="entry name" value="EUKARYOTIC ELONGATION FACTOR 2 KINASE"/>
    <property type="match status" value="1"/>
</dbReference>
<protein>
    <recommendedName>
        <fullName evidence="7">Alpha-type protein kinase domain-containing protein</fullName>
    </recommendedName>
</protein>
<evidence type="ECO:0000313" key="9">
    <source>
        <dbReference type="Proteomes" id="UP000054564"/>
    </source>
</evidence>
<dbReference type="EMBL" id="AJIL01000016">
    <property type="protein sequence ID" value="KNF03601.1"/>
    <property type="molecule type" value="Genomic_DNA"/>
</dbReference>
<organism evidence="8 9">
    <name type="scientific">Puccinia striiformis f. sp. tritici PST-78</name>
    <dbReference type="NCBI Taxonomy" id="1165861"/>
    <lineage>
        <taxon>Eukaryota</taxon>
        <taxon>Fungi</taxon>
        <taxon>Dikarya</taxon>
        <taxon>Basidiomycota</taxon>
        <taxon>Pucciniomycotina</taxon>
        <taxon>Pucciniomycetes</taxon>
        <taxon>Pucciniales</taxon>
        <taxon>Pucciniaceae</taxon>
        <taxon>Puccinia</taxon>
    </lineage>
</organism>
<name>A0A0L0VWF2_9BASI</name>
<keyword evidence="9" id="KW-1185">Reference proteome</keyword>
<dbReference type="OrthoDB" id="2923034at2759"/>
<comment type="caution">
    <text evidence="8">The sequence shown here is derived from an EMBL/GenBank/DDBJ whole genome shotgun (WGS) entry which is preliminary data.</text>
</comment>
<evidence type="ECO:0000256" key="3">
    <source>
        <dbReference type="ARBA" id="ARBA00022741"/>
    </source>
</evidence>
<dbReference type="GO" id="GO:0031037">
    <property type="term" value="P:myosin II filament disassembly"/>
    <property type="evidence" value="ECO:0007669"/>
    <property type="project" value="TreeGrafter"/>
</dbReference>
<dbReference type="InterPro" id="IPR011009">
    <property type="entry name" value="Kinase-like_dom_sf"/>
</dbReference>
<proteinExistence type="predicted"/>
<dbReference type="GO" id="GO:0004674">
    <property type="term" value="F:protein serine/threonine kinase activity"/>
    <property type="evidence" value="ECO:0007669"/>
    <property type="project" value="UniProtKB-KW"/>
</dbReference>
<dbReference type="PANTHER" id="PTHR45992">
    <property type="entry name" value="EUKARYOTIC ELONGATION FACTOR 2 KINASE-RELATED"/>
    <property type="match status" value="1"/>
</dbReference>
<dbReference type="Gene3D" id="3.20.200.10">
    <property type="entry name" value="MHCK/EF2 kinase"/>
    <property type="match status" value="1"/>
</dbReference>
<dbReference type="Pfam" id="PF02816">
    <property type="entry name" value="Alpha_kinase"/>
    <property type="match status" value="1"/>
</dbReference>
<sequence>MPLCKQCKHLTNGPLLLKVCRNCVQAFLATPIPSRLPSVPANKQPAGHQFINPFAPTGSQVSVQRTTSLPQASLNPFHAGDNAHARQLARESRSGKGKEPLKAPKSNTKTITCSLYLYEDGICLQKQGLFPTRVTINLQDPNLYETLTLRLWEELRPSILTLPEIEAVPDDPRPHILLSQGLARIPSQEVLSNIIAELTNRTKLVFDLSYYHPGNPEFLGQQLLPSKRFATVSNSTKRTQGTEKQVPSKRLASVGNSKKRPQQTSLGSSDEAHTRPKKLISTSNASKRAQLVLVESSDEEQVFSKRVASLSSPRKKVQQVDFFSQKQQNTSLNKAGSSKTSLPAWELGGTIASKPANHQASLTSHLHRLSQRVHSSTSGDEVDWITGNRLAFFTTHHLVPDNIGYPSIKFQLSNGIKGITWPITYRVKHNIIIGEGSMRTAYAAEVKTMMADGTEEINRWVAKVCLDDTHPLINQHATDALMYEGFAHLLGKFKGAIQTCVALKLEFKMKSNAIELVRHAVVANGNPSDPKNVYFLEAFLAGPYVKYSSNFDFDVTQNQRGMDNQLFQLMNAFTHWSYNQSKGQRLVSDLQGVGPILTDPQIIDMDPHCWSDGNTSREGINQFFKEHVCHPGNEVCQALQLGTVVDLKWVKRGGIAQLLESRNHNPDVSGLFSEAS</sequence>
<dbReference type="InterPro" id="IPR004166">
    <property type="entry name" value="a-kinase_dom"/>
</dbReference>
<dbReference type="GO" id="GO:0005524">
    <property type="term" value="F:ATP binding"/>
    <property type="evidence" value="ECO:0007669"/>
    <property type="project" value="UniProtKB-KW"/>
</dbReference>
<dbReference type="STRING" id="1165861.A0A0L0VWF2"/>
<dbReference type="SUPFAM" id="SSF56112">
    <property type="entry name" value="Protein kinase-like (PK-like)"/>
    <property type="match status" value="1"/>
</dbReference>
<feature type="compositionally biased region" description="Polar residues" evidence="6">
    <location>
        <begin position="232"/>
        <end position="245"/>
    </location>
</feature>
<keyword evidence="2" id="KW-0808">Transferase</keyword>
<dbReference type="SMART" id="SM00811">
    <property type="entry name" value="Alpha_kinase"/>
    <property type="match status" value="1"/>
</dbReference>
<dbReference type="Proteomes" id="UP000054564">
    <property type="component" value="Unassembled WGS sequence"/>
</dbReference>
<keyword evidence="5" id="KW-0067">ATP-binding</keyword>
<dbReference type="CDD" id="cd04515">
    <property type="entry name" value="Alpha_kinase"/>
    <property type="match status" value="1"/>
</dbReference>
<dbReference type="GO" id="GO:1903013">
    <property type="term" value="P:response to differentiation-inducing factor 1"/>
    <property type="evidence" value="ECO:0007669"/>
    <property type="project" value="TreeGrafter"/>
</dbReference>
<dbReference type="InterPro" id="IPR051852">
    <property type="entry name" value="Alpha-type_PK"/>
</dbReference>
<evidence type="ECO:0000256" key="1">
    <source>
        <dbReference type="ARBA" id="ARBA00022527"/>
    </source>
</evidence>
<keyword evidence="1" id="KW-0723">Serine/threonine-protein kinase</keyword>
<evidence type="ECO:0000256" key="5">
    <source>
        <dbReference type="ARBA" id="ARBA00022840"/>
    </source>
</evidence>
<evidence type="ECO:0000256" key="6">
    <source>
        <dbReference type="SAM" id="MobiDB-lite"/>
    </source>
</evidence>
<keyword evidence="3" id="KW-0547">Nucleotide-binding</keyword>
<feature type="compositionally biased region" description="Basic and acidic residues" evidence="6">
    <location>
        <begin position="81"/>
        <end position="102"/>
    </location>
</feature>
<accession>A0A0L0VWF2</accession>
<keyword evidence="4" id="KW-0418">Kinase</keyword>
<dbReference type="PROSITE" id="PS51158">
    <property type="entry name" value="ALPHA_KINASE"/>
    <property type="match status" value="1"/>
</dbReference>
<dbReference type="AlphaFoldDB" id="A0A0L0VWF2"/>
<feature type="region of interest" description="Disordered" evidence="6">
    <location>
        <begin position="232"/>
        <end position="283"/>
    </location>
</feature>
<feature type="domain" description="Alpha-type protein kinase" evidence="7">
    <location>
        <begin position="409"/>
        <end position="644"/>
    </location>
</feature>
<feature type="region of interest" description="Disordered" evidence="6">
    <location>
        <begin position="72"/>
        <end position="105"/>
    </location>
</feature>
<evidence type="ECO:0000259" key="7">
    <source>
        <dbReference type="PROSITE" id="PS51158"/>
    </source>
</evidence>
<evidence type="ECO:0000256" key="2">
    <source>
        <dbReference type="ARBA" id="ARBA00022679"/>
    </source>
</evidence>
<gene>
    <name evidence="8" type="ORF">PSTG_03124</name>
</gene>
<evidence type="ECO:0000313" key="8">
    <source>
        <dbReference type="EMBL" id="KNF03601.1"/>
    </source>
</evidence>
<reference evidence="9" key="1">
    <citation type="submission" date="2014-03" db="EMBL/GenBank/DDBJ databases">
        <title>The Genome Sequence of Puccinia striiformis f. sp. tritici PST-78.</title>
        <authorList>
            <consortium name="The Broad Institute Genome Sequencing Platform"/>
            <person name="Cuomo C."/>
            <person name="Hulbert S."/>
            <person name="Chen X."/>
            <person name="Walker B."/>
            <person name="Young S.K."/>
            <person name="Zeng Q."/>
            <person name="Gargeya S."/>
            <person name="Fitzgerald M."/>
            <person name="Haas B."/>
            <person name="Abouelleil A."/>
            <person name="Alvarado L."/>
            <person name="Arachchi H.M."/>
            <person name="Berlin A.M."/>
            <person name="Chapman S.B."/>
            <person name="Goldberg J."/>
            <person name="Griggs A."/>
            <person name="Gujja S."/>
            <person name="Hansen M."/>
            <person name="Howarth C."/>
            <person name="Imamovic A."/>
            <person name="Larimer J."/>
            <person name="McCowan C."/>
            <person name="Montmayeur A."/>
            <person name="Murphy C."/>
            <person name="Neiman D."/>
            <person name="Pearson M."/>
            <person name="Priest M."/>
            <person name="Roberts A."/>
            <person name="Saif S."/>
            <person name="Shea T."/>
            <person name="Sisk P."/>
            <person name="Sykes S."/>
            <person name="Wortman J."/>
            <person name="Nusbaum C."/>
            <person name="Birren B."/>
        </authorList>
    </citation>
    <scope>NUCLEOTIDE SEQUENCE [LARGE SCALE GENOMIC DNA]</scope>
    <source>
        <strain evidence="9">race PST-78</strain>
    </source>
</reference>
<evidence type="ECO:0000256" key="4">
    <source>
        <dbReference type="ARBA" id="ARBA00022777"/>
    </source>
</evidence>